<feature type="non-terminal residue" evidence="2">
    <location>
        <position position="169"/>
    </location>
</feature>
<dbReference type="EMBL" id="CAJPVJ010039216">
    <property type="protein sequence ID" value="CAG2181686.1"/>
    <property type="molecule type" value="Genomic_DNA"/>
</dbReference>
<reference evidence="2" key="1">
    <citation type="submission" date="2020-11" db="EMBL/GenBank/DDBJ databases">
        <authorList>
            <person name="Tran Van P."/>
        </authorList>
    </citation>
    <scope>NUCLEOTIDE SEQUENCE</scope>
</reference>
<protein>
    <submittedName>
        <fullName evidence="2">Uncharacterized protein</fullName>
    </submittedName>
</protein>
<feature type="compositionally biased region" description="Basic and acidic residues" evidence="1">
    <location>
        <begin position="1"/>
        <end position="26"/>
    </location>
</feature>
<keyword evidence="3" id="KW-1185">Reference proteome</keyword>
<gene>
    <name evidence="2" type="ORF">ONB1V03_LOCUS21107</name>
</gene>
<dbReference type="OrthoDB" id="6512349at2759"/>
<accession>A0A7R9R0X5</accession>
<evidence type="ECO:0000256" key="1">
    <source>
        <dbReference type="SAM" id="MobiDB-lite"/>
    </source>
</evidence>
<name>A0A7R9R0X5_9ACAR</name>
<evidence type="ECO:0000313" key="3">
    <source>
        <dbReference type="Proteomes" id="UP000728032"/>
    </source>
</evidence>
<evidence type="ECO:0000313" key="2">
    <source>
        <dbReference type="EMBL" id="CAD7664549.1"/>
    </source>
</evidence>
<dbReference type="AlphaFoldDB" id="A0A7R9R0X5"/>
<dbReference type="Proteomes" id="UP000728032">
    <property type="component" value="Unassembled WGS sequence"/>
</dbReference>
<sequence length="169" mass="19319">MSILSDAEREAAERKAEHDKQERELLRSFSKSSYDAKQTANQTETLLTESINDRARRYSRSTSVVQTENFEVSNIMGDEEDYTLEPKIQEETREVGSIGGHVYYEYVKAGAGPLLFTITLFSTLVSQGIFHYSDLWLTEWTDKNQEADAIDQDTQNYYVYVYSGLIGAL</sequence>
<organism evidence="2">
    <name type="scientific">Oppiella nova</name>
    <dbReference type="NCBI Taxonomy" id="334625"/>
    <lineage>
        <taxon>Eukaryota</taxon>
        <taxon>Metazoa</taxon>
        <taxon>Ecdysozoa</taxon>
        <taxon>Arthropoda</taxon>
        <taxon>Chelicerata</taxon>
        <taxon>Arachnida</taxon>
        <taxon>Acari</taxon>
        <taxon>Acariformes</taxon>
        <taxon>Sarcoptiformes</taxon>
        <taxon>Oribatida</taxon>
        <taxon>Brachypylina</taxon>
        <taxon>Oppioidea</taxon>
        <taxon>Oppiidae</taxon>
        <taxon>Oppiella</taxon>
    </lineage>
</organism>
<proteinExistence type="predicted"/>
<feature type="region of interest" description="Disordered" evidence="1">
    <location>
        <begin position="1"/>
        <end position="28"/>
    </location>
</feature>
<dbReference type="EMBL" id="OC954041">
    <property type="protein sequence ID" value="CAD7664549.1"/>
    <property type="molecule type" value="Genomic_DNA"/>
</dbReference>